<gene>
    <name evidence="7" type="primary">zwf</name>
    <name evidence="10" type="ORF">I8748_12830</name>
</gene>
<dbReference type="InterPro" id="IPR022674">
    <property type="entry name" value="G6P_DH_NAD-bd"/>
</dbReference>
<name>A0A8J7HVE4_9NOST</name>
<keyword evidence="11" id="KW-1185">Reference proteome</keyword>
<sequence length="517" mass="58620">MTFAKANNLNQLLDQPANPCVVVIFGAAGDLTKRKLIPALYNLARSNLLPEEFAIVGVTRAPMSSEDFRIQMSRDIEKFSTNDVDPQLWQWFEKRLYYLAGDFQDTDTYSRLKELLMQVDQERDTQGNYLYYLATAPQFFCDIIWQLGSVGLAQEDGYWRRVIIEKPFGQDLESARALNKNISTILKESQIYRIDHYLGKETVQNILVFRFGNGLFEPIWNHHYIDHVQITAAETVGVEGRGGYYEGAGAIRDMVQNHLFQLLALVAMEPPVSFEADAVRDEKSKVLKAIQPLTPQDVLTHTVRGQYGEGIVKGQHIPNYRSEPRVAPDSGTETFTALKLTIDNWRWADVPFYLRTGKSLAQRVTEITIQFKRVPTLLFNKTSIDQLVPNFLVIRIQPNEGISLQFGAKVPGPTVRMGAVDMDFAYTDYFNSAPSTGYETLLYDCMIGDATLFQRADNVELGWKVVSPILDVWKALPPRNFPNYAAGTWGPKEADELLQHDGRQWRTSADLSAPVKD</sequence>
<dbReference type="GO" id="GO:0009051">
    <property type="term" value="P:pentose-phosphate shunt, oxidative branch"/>
    <property type="evidence" value="ECO:0007669"/>
    <property type="project" value="TreeGrafter"/>
</dbReference>
<dbReference type="PANTHER" id="PTHR23429">
    <property type="entry name" value="GLUCOSE-6-PHOSPHATE 1-DEHYDROGENASE G6PD"/>
    <property type="match status" value="1"/>
</dbReference>
<dbReference type="Pfam" id="PF00479">
    <property type="entry name" value="G6PD_N"/>
    <property type="match status" value="1"/>
</dbReference>
<keyword evidence="4 7" id="KW-0521">NADP</keyword>
<comment type="pathway">
    <text evidence="1 7">Carbohydrate degradation; pentose phosphate pathway; D-ribulose 5-phosphate from D-glucose 6-phosphate (oxidative stage): step 1/3.</text>
</comment>
<dbReference type="InterPro" id="IPR001282">
    <property type="entry name" value="G6P_DH"/>
</dbReference>
<dbReference type="Proteomes" id="UP000632766">
    <property type="component" value="Unassembled WGS sequence"/>
</dbReference>
<dbReference type="GO" id="GO:0004345">
    <property type="term" value="F:glucose-6-phosphate dehydrogenase activity"/>
    <property type="evidence" value="ECO:0007669"/>
    <property type="project" value="UniProtKB-UniRule"/>
</dbReference>
<dbReference type="InterPro" id="IPR019796">
    <property type="entry name" value="G6P_DH_AS"/>
</dbReference>
<feature type="binding site" evidence="7">
    <location>
        <position position="253"/>
    </location>
    <ligand>
        <name>substrate</name>
    </ligand>
</feature>
<feature type="binding site" evidence="7">
    <location>
        <position position="166"/>
    </location>
    <ligand>
        <name>NADP(+)</name>
        <dbReference type="ChEBI" id="CHEBI:58349"/>
    </ligand>
</feature>
<dbReference type="PIRSF" id="PIRSF000110">
    <property type="entry name" value="G6PD"/>
    <property type="match status" value="1"/>
</dbReference>
<dbReference type="Pfam" id="PF02781">
    <property type="entry name" value="G6PD_C"/>
    <property type="match status" value="1"/>
</dbReference>
<proteinExistence type="inferred from homology"/>
<dbReference type="UniPathway" id="UPA00115">
    <property type="reaction ID" value="UER00408"/>
</dbReference>
<dbReference type="NCBIfam" id="NF009492">
    <property type="entry name" value="PRK12853.1-3"/>
    <property type="match status" value="1"/>
</dbReference>
<dbReference type="NCBIfam" id="TIGR00871">
    <property type="entry name" value="zwf"/>
    <property type="match status" value="1"/>
</dbReference>
<dbReference type="EMBL" id="JAECZC010000019">
    <property type="protein sequence ID" value="MBH8563054.1"/>
    <property type="molecule type" value="Genomic_DNA"/>
</dbReference>
<dbReference type="InterPro" id="IPR036291">
    <property type="entry name" value="NAD(P)-bd_dom_sf"/>
</dbReference>
<feature type="binding site" evidence="7">
    <location>
        <position position="358"/>
    </location>
    <ligand>
        <name>substrate</name>
    </ligand>
</feature>
<evidence type="ECO:0000256" key="3">
    <source>
        <dbReference type="ARBA" id="ARBA00022526"/>
    </source>
</evidence>
<keyword evidence="5 7" id="KW-0560">Oxidoreductase</keyword>
<evidence type="ECO:0000259" key="9">
    <source>
        <dbReference type="Pfam" id="PF02781"/>
    </source>
</evidence>
<evidence type="ECO:0000256" key="4">
    <source>
        <dbReference type="ARBA" id="ARBA00022857"/>
    </source>
</evidence>
<dbReference type="PRINTS" id="PR00079">
    <property type="entry name" value="G6PDHDRGNASE"/>
</dbReference>
<dbReference type="PROSITE" id="PS00069">
    <property type="entry name" value="G6P_DEHYDROGENASE"/>
    <property type="match status" value="1"/>
</dbReference>
<evidence type="ECO:0000256" key="2">
    <source>
        <dbReference type="ARBA" id="ARBA00009975"/>
    </source>
</evidence>
<evidence type="ECO:0000259" key="8">
    <source>
        <dbReference type="Pfam" id="PF00479"/>
    </source>
</evidence>
<dbReference type="Gene3D" id="3.30.360.10">
    <property type="entry name" value="Dihydrodipicolinate Reductase, domain 2"/>
    <property type="match status" value="1"/>
</dbReference>
<dbReference type="SUPFAM" id="SSF55347">
    <property type="entry name" value="Glyceraldehyde-3-phosphate dehydrogenase-like, C-terminal domain"/>
    <property type="match status" value="1"/>
</dbReference>
<evidence type="ECO:0000256" key="5">
    <source>
        <dbReference type="ARBA" id="ARBA00023002"/>
    </source>
</evidence>
<dbReference type="PANTHER" id="PTHR23429:SF0">
    <property type="entry name" value="GLUCOSE-6-PHOSPHATE 1-DEHYDROGENASE"/>
    <property type="match status" value="1"/>
</dbReference>
<dbReference type="GO" id="GO:0050661">
    <property type="term" value="F:NADP binding"/>
    <property type="evidence" value="ECO:0007669"/>
    <property type="project" value="UniProtKB-UniRule"/>
</dbReference>
<evidence type="ECO:0000313" key="10">
    <source>
        <dbReference type="EMBL" id="MBH8563054.1"/>
    </source>
</evidence>
<evidence type="ECO:0000256" key="1">
    <source>
        <dbReference type="ARBA" id="ARBA00004937"/>
    </source>
</evidence>
<comment type="similarity">
    <text evidence="2 7">Belongs to the glucose-6-phosphate dehydrogenase family.</text>
</comment>
<evidence type="ECO:0000256" key="7">
    <source>
        <dbReference type="HAMAP-Rule" id="MF_00966"/>
    </source>
</evidence>
<evidence type="ECO:0000313" key="11">
    <source>
        <dbReference type="Proteomes" id="UP000632766"/>
    </source>
</evidence>
<protein>
    <recommendedName>
        <fullName evidence="7">Glucose-6-phosphate 1-dehydrogenase</fullName>
        <shortName evidence="7">G6PD</shortName>
        <ecNumber evidence="7">1.1.1.49</ecNumber>
    </recommendedName>
</protein>
<comment type="function">
    <text evidence="7">Catalyzes the oxidation of glucose 6-phosphate to 6-phosphogluconolactone.</text>
</comment>
<comment type="catalytic activity">
    <reaction evidence="7">
        <text>D-glucose 6-phosphate + NADP(+) = 6-phospho-D-glucono-1,5-lactone + NADPH + H(+)</text>
        <dbReference type="Rhea" id="RHEA:15841"/>
        <dbReference type="ChEBI" id="CHEBI:15378"/>
        <dbReference type="ChEBI" id="CHEBI:57783"/>
        <dbReference type="ChEBI" id="CHEBI:57955"/>
        <dbReference type="ChEBI" id="CHEBI:58349"/>
        <dbReference type="ChEBI" id="CHEBI:61548"/>
        <dbReference type="EC" id="1.1.1.49"/>
    </reaction>
</comment>
<reference evidence="10 11" key="1">
    <citation type="journal article" date="2021" name="Int. J. Syst. Evol. Microbiol.">
        <title>Amazonocrinis nigriterrae gen. nov., sp. nov., Atlanticothrix silvestris gen. nov., sp. nov. and Dendronalium phyllosphericum gen. nov., sp. nov., nostocacean cyanobacteria from Brazilian environments.</title>
        <authorList>
            <person name="Alvarenga D.O."/>
            <person name="Andreote A.P.D."/>
            <person name="Branco L.H.Z."/>
            <person name="Delbaje E."/>
            <person name="Cruz R.B."/>
            <person name="Varani A.M."/>
            <person name="Fiore M.F."/>
        </authorList>
    </citation>
    <scope>NUCLEOTIDE SEQUENCE [LARGE SCALE GENOMIC DNA]</scope>
    <source>
        <strain evidence="10 11">CENA67</strain>
    </source>
</reference>
<dbReference type="GO" id="GO:0006006">
    <property type="term" value="P:glucose metabolic process"/>
    <property type="evidence" value="ECO:0007669"/>
    <property type="project" value="UniProtKB-KW"/>
</dbReference>
<feature type="binding site" evidence="7">
    <location>
        <position position="200"/>
    </location>
    <ligand>
        <name>substrate</name>
    </ligand>
</feature>
<feature type="active site" description="Proton acceptor" evidence="7">
    <location>
        <position position="258"/>
    </location>
</feature>
<dbReference type="GO" id="GO:0005829">
    <property type="term" value="C:cytosol"/>
    <property type="evidence" value="ECO:0007669"/>
    <property type="project" value="TreeGrafter"/>
</dbReference>
<feature type="domain" description="Glucose-6-phosphate dehydrogenase C-terminal" evidence="9">
    <location>
        <begin position="207"/>
        <end position="506"/>
    </location>
</feature>
<comment type="caution">
    <text evidence="10">The sequence shown here is derived from an EMBL/GenBank/DDBJ whole genome shotgun (WGS) entry which is preliminary data.</text>
</comment>
<feature type="domain" description="Glucose-6-phosphate dehydrogenase NAD-binding" evidence="8">
    <location>
        <begin position="23"/>
        <end position="205"/>
    </location>
</feature>
<comment type="caution">
    <text evidence="7">Lacks conserved residue(s) required for the propagation of feature annotation.</text>
</comment>
<dbReference type="SUPFAM" id="SSF51735">
    <property type="entry name" value="NAD(P)-binding Rossmann-fold domains"/>
    <property type="match status" value="1"/>
</dbReference>
<feature type="binding site" evidence="7">
    <location>
        <position position="60"/>
    </location>
    <ligand>
        <name>NADP(+)</name>
        <dbReference type="ChEBI" id="CHEBI:58349"/>
    </ligand>
</feature>
<dbReference type="InterPro" id="IPR022675">
    <property type="entry name" value="G6P_DH_C"/>
</dbReference>
<dbReference type="RefSeq" id="WP_198124950.1">
    <property type="nucleotide sequence ID" value="NZ_JAECZC010000019.1"/>
</dbReference>
<dbReference type="HAMAP" id="MF_00966">
    <property type="entry name" value="G6PD"/>
    <property type="match status" value="1"/>
</dbReference>
<feature type="binding site" evidence="7">
    <location>
        <begin position="102"/>
        <end position="103"/>
    </location>
    <ligand>
        <name>NADP(+)</name>
        <dbReference type="ChEBI" id="CHEBI:58349"/>
    </ligand>
</feature>
<organism evidence="10 11">
    <name type="scientific">Amazonocrinis nigriterrae CENA67</name>
    <dbReference type="NCBI Taxonomy" id="2794033"/>
    <lineage>
        <taxon>Bacteria</taxon>
        <taxon>Bacillati</taxon>
        <taxon>Cyanobacteriota</taxon>
        <taxon>Cyanophyceae</taxon>
        <taxon>Nostocales</taxon>
        <taxon>Nostocaceae</taxon>
        <taxon>Amazonocrinis</taxon>
        <taxon>Amazonocrinis nigriterrae</taxon>
    </lineage>
</organism>
<accession>A0A8J7HVE4</accession>
<keyword evidence="3 7" id="KW-0313">Glucose metabolism</keyword>
<evidence type="ECO:0000256" key="6">
    <source>
        <dbReference type="ARBA" id="ARBA00023277"/>
    </source>
</evidence>
<feature type="binding site" evidence="7">
    <location>
        <position position="234"/>
    </location>
    <ligand>
        <name>substrate</name>
    </ligand>
</feature>
<dbReference type="Gene3D" id="3.40.50.720">
    <property type="entry name" value="NAD(P)-binding Rossmann-like Domain"/>
    <property type="match status" value="1"/>
</dbReference>
<dbReference type="AlphaFoldDB" id="A0A8J7HVE4"/>
<dbReference type="EC" id="1.1.1.49" evidence="7"/>
<keyword evidence="6 7" id="KW-0119">Carbohydrate metabolism</keyword>
<feature type="binding site" evidence="7">
    <location>
        <position position="196"/>
    </location>
    <ligand>
        <name>substrate</name>
    </ligand>
</feature>